<proteinExistence type="predicted"/>
<protein>
    <recommendedName>
        <fullName evidence="3">Lysin B</fullName>
    </recommendedName>
</protein>
<keyword evidence="2" id="KW-1185">Reference proteome</keyword>
<accession>A0A0K0N6P8</accession>
<organism evidence="1 2">
    <name type="scientific">Gordonia phage GMA2</name>
    <dbReference type="NCBI Taxonomy" id="1647283"/>
    <lineage>
        <taxon>Viruses</taxon>
        <taxon>Duplodnaviria</taxon>
        <taxon>Heunggongvirae</taxon>
        <taxon>Uroviricota</taxon>
        <taxon>Caudoviricetes</taxon>
        <taxon>Gimaduovirus</taxon>
        <taxon>Gimaduovirus GMA2</taxon>
    </lineage>
</organism>
<name>A0A0K0N6P8_9CAUD</name>
<evidence type="ECO:0000313" key="1">
    <source>
        <dbReference type="EMBL" id="AKJ72614.1"/>
    </source>
</evidence>
<evidence type="ECO:0008006" key="3">
    <source>
        <dbReference type="Google" id="ProtNLM"/>
    </source>
</evidence>
<reference evidence="1 2" key="1">
    <citation type="journal article" date="2015" name="PLoS ONE">
        <title>Lysis to Kill: Evaluation of the Lytic Abilities, and Genomics of Nine Bacteriophages Infective for Gordonia spp. and Their Potential Use in Activated Sludge Foam Biocontrol.</title>
        <authorList>
            <person name="Dyson Z.A."/>
            <person name="Tucci J."/>
            <person name="Seviour R.J."/>
            <person name="Petrovski S."/>
        </authorList>
    </citation>
    <scope>NUCLEOTIDE SEQUENCE [LARGE SCALE GENOMIC DNA]</scope>
</reference>
<evidence type="ECO:0000313" key="2">
    <source>
        <dbReference type="Proteomes" id="UP000221359"/>
    </source>
</evidence>
<dbReference type="EMBL" id="KR063281">
    <property type="protein sequence ID" value="AKJ72614.1"/>
    <property type="molecule type" value="Genomic_DNA"/>
</dbReference>
<dbReference type="Gene3D" id="3.40.50.1820">
    <property type="entry name" value="alpha/beta hydrolase"/>
    <property type="match status" value="1"/>
</dbReference>
<dbReference type="InterPro" id="IPR029058">
    <property type="entry name" value="AB_hydrolase_fold"/>
</dbReference>
<gene>
    <name evidence="1" type="ORF">GMA2_76</name>
</gene>
<dbReference type="SUPFAM" id="SSF53474">
    <property type="entry name" value="alpha/beta-Hydrolases"/>
    <property type="match status" value="1"/>
</dbReference>
<sequence length="240" mass="26534">MALIIMVGGTGENPKNSYFLDSFLRPYITRADRVVRVDYPAAIGPANIMNDPLNFENSAKHSREAAKKTLAQLIRSTSDVPILAGYSLGAWALSEFLEELAQGKHRNMDGTLLQVKSAILVANPRRGRVRKNGPYGIAGAHKPYPKNLRYVDIATPMDVIPLCPADSSLRFLPYIADVLTARLDETTLTSWTTLAKSGLFQAGVPSLRDLRYLNKYLDGTAHVKDYFGARYVHQASTMFS</sequence>
<dbReference type="Proteomes" id="UP000221359">
    <property type="component" value="Segment"/>
</dbReference>